<dbReference type="GO" id="GO:0008194">
    <property type="term" value="F:UDP-glycosyltransferase activity"/>
    <property type="evidence" value="ECO:0007669"/>
    <property type="project" value="InterPro"/>
</dbReference>
<dbReference type="RefSeq" id="WP_006346918.1">
    <property type="nucleotide sequence ID" value="NZ_CP029159.1"/>
</dbReference>
<accession>I2N5A0</accession>
<dbReference type="NCBIfam" id="TIGR04516">
    <property type="entry name" value="glycosyl_450act"/>
    <property type="match status" value="1"/>
</dbReference>
<dbReference type="PANTHER" id="PTHR48050">
    <property type="entry name" value="STEROL 3-BETA-GLUCOSYLTRANSFERASE"/>
    <property type="match status" value="1"/>
</dbReference>
<dbReference type="PANTHER" id="PTHR48050:SF13">
    <property type="entry name" value="STEROL 3-BETA-GLUCOSYLTRANSFERASE UGT80A2"/>
    <property type="match status" value="1"/>
</dbReference>
<evidence type="ECO:0000256" key="4">
    <source>
        <dbReference type="ARBA" id="ARBA00023194"/>
    </source>
</evidence>
<dbReference type="CDD" id="cd03784">
    <property type="entry name" value="GT1_Gtf-like"/>
    <property type="match status" value="1"/>
</dbReference>
<feature type="domain" description="Erythromycin biosynthesis protein CIII-like N-terminal" evidence="7">
    <location>
        <begin position="109"/>
        <end position="289"/>
    </location>
</feature>
<protein>
    <submittedName>
        <fullName evidence="8">Activator-dependent family glycosyltransferase</fullName>
    </submittedName>
</protein>
<name>I2N5A0_STRT9</name>
<dbReference type="InterPro" id="IPR050426">
    <property type="entry name" value="Glycosyltransferase_28"/>
</dbReference>
<evidence type="ECO:0000256" key="5">
    <source>
        <dbReference type="SAM" id="MobiDB-lite"/>
    </source>
</evidence>
<dbReference type="InterPro" id="IPR030953">
    <property type="entry name" value="Glycosyl_450act"/>
</dbReference>
<evidence type="ECO:0000256" key="2">
    <source>
        <dbReference type="ARBA" id="ARBA00022676"/>
    </source>
</evidence>
<dbReference type="GO" id="GO:0016758">
    <property type="term" value="F:hexosyltransferase activity"/>
    <property type="evidence" value="ECO:0007669"/>
    <property type="project" value="UniProtKB-ARBA"/>
</dbReference>
<feature type="region of interest" description="Disordered" evidence="5">
    <location>
        <begin position="68"/>
        <end position="97"/>
    </location>
</feature>
<feature type="domain" description="Erythromycin biosynthesis protein CIII-like N-terminal" evidence="7">
    <location>
        <begin position="22"/>
        <end position="65"/>
    </location>
</feature>
<dbReference type="Pfam" id="PF06722">
    <property type="entry name" value="EryCIII-like_C"/>
    <property type="match status" value="1"/>
</dbReference>
<dbReference type="Pfam" id="PF21036">
    <property type="entry name" value="EryCIII-like_N"/>
    <property type="match status" value="2"/>
</dbReference>
<feature type="domain" description="Erythromycin biosynthesis protein CIII-like C-terminal" evidence="6">
    <location>
        <begin position="305"/>
        <end position="450"/>
    </location>
</feature>
<dbReference type="EMBL" id="CP029159">
    <property type="protein sequence ID" value="QKM67753.1"/>
    <property type="molecule type" value="Genomic_DNA"/>
</dbReference>
<dbReference type="InterPro" id="IPR048284">
    <property type="entry name" value="EryCIII-like_N"/>
</dbReference>
<dbReference type="SUPFAM" id="SSF53756">
    <property type="entry name" value="UDP-Glycosyltransferase/glycogen phosphorylase"/>
    <property type="match status" value="1"/>
</dbReference>
<keyword evidence="2" id="KW-0328">Glycosyltransferase</keyword>
<organism evidence="8 9">
    <name type="scientific">Streptomyces tsukubensis (strain DSM 42081 / NBRC 108919 / NRRL 18488 / 9993)</name>
    <dbReference type="NCBI Taxonomy" id="1114943"/>
    <lineage>
        <taxon>Bacteria</taxon>
        <taxon>Bacillati</taxon>
        <taxon>Actinomycetota</taxon>
        <taxon>Actinomycetes</taxon>
        <taxon>Kitasatosporales</taxon>
        <taxon>Streptomycetaceae</taxon>
        <taxon>Streptomyces</taxon>
    </lineage>
</organism>
<evidence type="ECO:0000313" key="9">
    <source>
        <dbReference type="Proteomes" id="UP000005940"/>
    </source>
</evidence>
<reference evidence="8 9" key="1">
    <citation type="journal article" date="2012" name="J. Bacteriol.">
        <title>Draft genome of Streptomyces tsukubaensis NRRL 18488, the producer of the clinically important immunosuppressant tacrolimus (FK506).</title>
        <authorList>
            <person name="Barreiro C."/>
            <person name="Prieto C."/>
            <person name="Sola-Landa A."/>
            <person name="Solera E."/>
            <person name="Martinez-Castro M."/>
            <person name="Perez-Redondo R."/>
            <person name="Garcia-Estrada C."/>
            <person name="Aparicio J.F."/>
            <person name="Fernandez-Martinez L.T."/>
            <person name="Santos-Aberturas J."/>
            <person name="Salehi-Najafabadi Z."/>
            <person name="Rodriguez-Garcia A."/>
            <person name="Tauch A."/>
            <person name="Martin J.F."/>
        </authorList>
    </citation>
    <scope>NUCLEOTIDE SEQUENCE [LARGE SCALE GENOMIC DNA]</scope>
    <source>
        <strain evidence="9">DSM 42081 / NBRC 108919 / NRRL 18488 / 9993</strain>
    </source>
</reference>
<dbReference type="Gene3D" id="3.40.50.2000">
    <property type="entry name" value="Glycogen Phosphorylase B"/>
    <property type="match status" value="2"/>
</dbReference>
<dbReference type="FunFam" id="3.40.50.2000:FF:000072">
    <property type="entry name" value="Glycosyl transferase"/>
    <property type="match status" value="1"/>
</dbReference>
<dbReference type="InterPro" id="IPR002213">
    <property type="entry name" value="UDP_glucos_trans"/>
</dbReference>
<proteinExistence type="inferred from homology"/>
<evidence type="ECO:0000259" key="7">
    <source>
        <dbReference type="Pfam" id="PF21036"/>
    </source>
</evidence>
<keyword evidence="4" id="KW-0045">Antibiotic biosynthesis</keyword>
<comment type="similarity">
    <text evidence="1">Belongs to the glycosyltransferase 28 family.</text>
</comment>
<evidence type="ECO:0000313" key="8">
    <source>
        <dbReference type="EMBL" id="QKM67753.1"/>
    </source>
</evidence>
<evidence type="ECO:0000256" key="3">
    <source>
        <dbReference type="ARBA" id="ARBA00022679"/>
    </source>
</evidence>
<dbReference type="Proteomes" id="UP000005940">
    <property type="component" value="Chromosome"/>
</dbReference>
<gene>
    <name evidence="8" type="ORF">STSU_011805</name>
</gene>
<dbReference type="GO" id="GO:0017000">
    <property type="term" value="P:antibiotic biosynthetic process"/>
    <property type="evidence" value="ECO:0007669"/>
    <property type="project" value="UniProtKB-KW"/>
</dbReference>
<dbReference type="AlphaFoldDB" id="I2N5A0"/>
<dbReference type="InterPro" id="IPR010610">
    <property type="entry name" value="EryCIII-like_C"/>
</dbReference>
<keyword evidence="3" id="KW-0808">Transferase</keyword>
<keyword evidence="9" id="KW-1185">Reference proteome</keyword>
<sequence length="464" mass="50633">MRVLFTTHTAKSHLFAQVTLAWALRAAGHEVQMAGQPDLAADITGTGLTAVTAGAALDLMAQLESYEANETNEASDGSDGSADHASQDPGGWDEAGGADDYRAVAERFEYWTDMTEIRPEKLSYEYMHGIFTAMTTHVFQQYSAPAMVDELVRHARWWQPDLVVWDPLTFAGPVAARASGAAHVRLLFGLDLIGRMREPYLEAVRRLPPGRREDPMEEWLGWTMRQYGGEFGEDLVVGQRTVDPLPPSLRFPVGVDRIPMRMVTHNGSSVLPAWLREPQTRRRICLTLGVSHRELLGADRVPLDEVFAAVAGVDAEVVATLNKAQLASVTEIPDNVRVVDFVPLETLLPSCSAVIHHGGAGTFNTALSCGVPQLILPDGVWDTDHKARLLEERGAGLRVAEPERADAGMLRGMLRRLLEERSFADAAAALRRESRELPAPGAVVPVLEELAAARHGAGPEPVQN</sequence>
<evidence type="ECO:0000256" key="1">
    <source>
        <dbReference type="ARBA" id="ARBA00006962"/>
    </source>
</evidence>
<evidence type="ECO:0000259" key="6">
    <source>
        <dbReference type="Pfam" id="PF06722"/>
    </source>
</evidence>